<organism evidence="1 2">
    <name type="scientific">Rhododendron molle</name>
    <name type="common">Chinese azalea</name>
    <name type="synonym">Azalea mollis</name>
    <dbReference type="NCBI Taxonomy" id="49168"/>
    <lineage>
        <taxon>Eukaryota</taxon>
        <taxon>Viridiplantae</taxon>
        <taxon>Streptophyta</taxon>
        <taxon>Embryophyta</taxon>
        <taxon>Tracheophyta</taxon>
        <taxon>Spermatophyta</taxon>
        <taxon>Magnoliopsida</taxon>
        <taxon>eudicotyledons</taxon>
        <taxon>Gunneridae</taxon>
        <taxon>Pentapetalae</taxon>
        <taxon>asterids</taxon>
        <taxon>Ericales</taxon>
        <taxon>Ericaceae</taxon>
        <taxon>Ericoideae</taxon>
        <taxon>Rhodoreae</taxon>
        <taxon>Rhododendron</taxon>
    </lineage>
</organism>
<protein>
    <submittedName>
        <fullName evidence="1">Uncharacterized protein</fullName>
    </submittedName>
</protein>
<keyword evidence="2" id="KW-1185">Reference proteome</keyword>
<evidence type="ECO:0000313" key="2">
    <source>
        <dbReference type="Proteomes" id="UP001062846"/>
    </source>
</evidence>
<accession>A0ACC0LJD6</accession>
<comment type="caution">
    <text evidence="1">The sequence shown here is derived from an EMBL/GenBank/DDBJ whole genome shotgun (WGS) entry which is preliminary data.</text>
</comment>
<proteinExistence type="predicted"/>
<name>A0ACC0LJD6_RHOML</name>
<gene>
    <name evidence="1" type="ORF">RHMOL_Rhmol12G0177600</name>
</gene>
<dbReference type="EMBL" id="CM046399">
    <property type="protein sequence ID" value="KAI8528820.1"/>
    <property type="molecule type" value="Genomic_DNA"/>
</dbReference>
<evidence type="ECO:0000313" key="1">
    <source>
        <dbReference type="EMBL" id="KAI8528820.1"/>
    </source>
</evidence>
<reference evidence="1" key="1">
    <citation type="submission" date="2022-02" db="EMBL/GenBank/DDBJ databases">
        <title>Plant Genome Project.</title>
        <authorList>
            <person name="Zhang R.-G."/>
        </authorList>
    </citation>
    <scope>NUCLEOTIDE SEQUENCE</scope>
    <source>
        <strain evidence="1">AT1</strain>
    </source>
</reference>
<dbReference type="Proteomes" id="UP001062846">
    <property type="component" value="Chromosome 12"/>
</dbReference>
<sequence>MFPTEAQGGAMMLWRRSSIEGDDEWADLFSVGDCLDVGPGNLLTAGNYADDLDSLPVLQTTQRYVDTMHDLDALLNKDRDLDYHRPEYQIIVDCNALSVDIDDEILTVHNFIRDNYRYKFPELESLVLHPIDYARLVKKIGNETDLTLVDLEGLVPSAMILVISITASTTGGKPLSEEVLRKTIDACDRAFALDSSKKKVLDFLESRMRFVAPNLSAVVGSAVAAKLMVTAGGLSALAFMPSCNVLLLGRKKKDLAGLSTATSLFRVGYIEQTEIFQSTPPPLRKRACKLLAAKSTLAARLDSLGGDSTGETGRGYRDEIGKTIEKWQELPPAKRAKPLTVPDCKPAKKKRSRRPPVEEDEAKAGNGRLRVSVGRRELAAKVAKKFMEKLCGSSDATRGIYFKFFLYTCAGFYSTPHFFTSISIDFKLHSCSHFAI</sequence>